<name>A0A3P2A8B0_9NEIS</name>
<keyword evidence="4" id="KW-1185">Reference proteome</keyword>
<dbReference type="RefSeq" id="WP_124793806.1">
    <property type="nucleotide sequence ID" value="NZ_RQYC01000001.1"/>
</dbReference>
<feature type="transmembrane region" description="Helical" evidence="1">
    <location>
        <begin position="136"/>
        <end position="154"/>
    </location>
</feature>
<dbReference type="Pfam" id="PF01841">
    <property type="entry name" value="Transglut_core"/>
    <property type="match status" value="1"/>
</dbReference>
<dbReference type="Proteomes" id="UP000269923">
    <property type="component" value="Unassembled WGS sequence"/>
</dbReference>
<protein>
    <submittedName>
        <fullName evidence="3">DUF3488 domain-containing protein</fullName>
    </submittedName>
</protein>
<feature type="transmembrane region" description="Helical" evidence="1">
    <location>
        <begin position="166"/>
        <end position="184"/>
    </location>
</feature>
<evidence type="ECO:0000313" key="4">
    <source>
        <dbReference type="Proteomes" id="UP000269923"/>
    </source>
</evidence>
<comment type="caution">
    <text evidence="3">The sequence shown here is derived from an EMBL/GenBank/DDBJ whole genome shotgun (WGS) entry which is preliminary data.</text>
</comment>
<reference evidence="3 4" key="1">
    <citation type="submission" date="2018-11" db="EMBL/GenBank/DDBJ databases">
        <title>Genomes From Bacteria Associated with the Canine Oral Cavity: a Test Case for Automated Genome-Based Taxonomic Assignment.</title>
        <authorList>
            <person name="Coil D.A."/>
            <person name="Jospin G."/>
            <person name="Darling A.E."/>
            <person name="Wallis C."/>
            <person name="Davis I.J."/>
            <person name="Harris S."/>
            <person name="Eisen J.A."/>
            <person name="Holcombe L.J."/>
            <person name="O'Flynn C."/>
        </authorList>
    </citation>
    <scope>NUCLEOTIDE SEQUENCE [LARGE SCALE GENOMIC DNA]</scope>
    <source>
        <strain evidence="3 4">COT-280</strain>
    </source>
</reference>
<dbReference type="EMBL" id="RQYC01000001">
    <property type="protein sequence ID" value="RRD91611.1"/>
    <property type="molecule type" value="Genomic_DNA"/>
</dbReference>
<dbReference type="PANTHER" id="PTHR42736">
    <property type="entry name" value="PROTEIN-GLUTAMINE GAMMA-GLUTAMYLTRANSFERASE"/>
    <property type="match status" value="1"/>
</dbReference>
<dbReference type="Gene3D" id="3.10.620.30">
    <property type="match status" value="1"/>
</dbReference>
<dbReference type="InterPro" id="IPR002931">
    <property type="entry name" value="Transglutaminase-like"/>
</dbReference>
<dbReference type="InterPro" id="IPR021878">
    <property type="entry name" value="TgpA_N"/>
</dbReference>
<organism evidence="3 4">
    <name type="scientific">Conchiformibius steedae</name>
    <dbReference type="NCBI Taxonomy" id="153493"/>
    <lineage>
        <taxon>Bacteria</taxon>
        <taxon>Pseudomonadati</taxon>
        <taxon>Pseudomonadota</taxon>
        <taxon>Betaproteobacteria</taxon>
        <taxon>Neisseriales</taxon>
        <taxon>Neisseriaceae</taxon>
        <taxon>Conchiformibius</taxon>
    </lineage>
</organism>
<proteinExistence type="predicted"/>
<feature type="transmembrane region" description="Helical" evidence="1">
    <location>
        <begin position="63"/>
        <end position="80"/>
    </location>
</feature>
<evidence type="ECO:0000313" key="3">
    <source>
        <dbReference type="EMBL" id="RRD91611.1"/>
    </source>
</evidence>
<dbReference type="STRING" id="1121352.GCA_000620925_00495"/>
<sequence>MSQTAPADFLNTRPRFHAMLFTLFALAAVALPLLMQLPAAVAGVFAVCWLVRTGLLKAGVRALASWQLLLLLAAVMLLVWRLLGTLFGLQGGIAFLLMLALLKSFEGKNRRDWQVLVLAMLFLTAGAVLFDQDLLVGVWVLVCLMLMAVSLALLNDTPWRAAWRQSALAFALTLPVMAVLFAVAPRRDAPLWGVPQNNAKKSSTGMSEVMKPGSIGELVQSNEPAFSATFDNGFMPQQQQLYWRVMLLSDYKNGAWHMALDEYNDQSLPSGSGKTVSYQIIAEDEKGRLPVLEHAEPVSQRGMWREVGGVLRVRSRLGVRRVRLQADLDGKLVQRELSRYEQRLYTSLPANTNPRTRALAQQLWQQSGGDTARFAQAAYRYFQKGFTYTLKPPVLPTQDSTDQFLFGSKQGFCEHYADAFAVLMRSAGVAARVVGGYQGGEYNEAGGFWQIRSKDAHAWTEIWLPETQTWQRIDPTAAVSAARIDGGLEQALSAGEAAPFGENRTWTRLLDRSRFYWQQWVINYDGDRQRNLLARLGLGNLPAVGVASVAALALLAAMLPLFLWWRRAKRQDLRPLEDGFALLKRTLLPDADHEQLATLGPLELAQETDLPDSAHALLQSYIALHYGQHSTPAPRDARRWYAQVVKWARQQRRKAG</sequence>
<dbReference type="InterPro" id="IPR052901">
    <property type="entry name" value="Bact_TGase-like"/>
</dbReference>
<keyword evidence="1" id="KW-0472">Membrane</keyword>
<keyword evidence="1" id="KW-0812">Transmembrane</keyword>
<feature type="transmembrane region" description="Helical" evidence="1">
    <location>
        <begin position="541"/>
        <end position="565"/>
    </location>
</feature>
<dbReference type="Pfam" id="PF11992">
    <property type="entry name" value="TgpA_N"/>
    <property type="match status" value="1"/>
</dbReference>
<evidence type="ECO:0000256" key="1">
    <source>
        <dbReference type="SAM" id="Phobius"/>
    </source>
</evidence>
<feature type="domain" description="Transglutaminase-like" evidence="2">
    <location>
        <begin position="405"/>
        <end position="477"/>
    </location>
</feature>
<feature type="transmembrane region" description="Helical" evidence="1">
    <location>
        <begin position="86"/>
        <end position="102"/>
    </location>
</feature>
<dbReference type="SMART" id="SM00460">
    <property type="entry name" value="TGc"/>
    <property type="match status" value="1"/>
</dbReference>
<gene>
    <name evidence="3" type="ORF">EII21_00870</name>
</gene>
<accession>A0A3P2A8B0</accession>
<dbReference type="AlphaFoldDB" id="A0A3P2A8B0"/>
<feature type="transmembrane region" description="Helical" evidence="1">
    <location>
        <begin position="114"/>
        <end position="130"/>
    </location>
</feature>
<dbReference type="SUPFAM" id="SSF54001">
    <property type="entry name" value="Cysteine proteinases"/>
    <property type="match status" value="1"/>
</dbReference>
<dbReference type="OrthoDB" id="9804872at2"/>
<dbReference type="PANTHER" id="PTHR42736:SF1">
    <property type="entry name" value="PROTEIN-GLUTAMINE GAMMA-GLUTAMYLTRANSFERASE"/>
    <property type="match status" value="1"/>
</dbReference>
<evidence type="ECO:0000259" key="2">
    <source>
        <dbReference type="SMART" id="SM00460"/>
    </source>
</evidence>
<feature type="transmembrane region" description="Helical" evidence="1">
    <location>
        <begin position="20"/>
        <end position="51"/>
    </location>
</feature>
<dbReference type="InterPro" id="IPR038765">
    <property type="entry name" value="Papain-like_cys_pep_sf"/>
</dbReference>
<keyword evidence="1" id="KW-1133">Transmembrane helix</keyword>